<gene>
    <name evidence="1" type="ORF">HK097_000364</name>
</gene>
<sequence length="84" mass="9636">MTPAALSLFIQNIPSTLRRLTLKVYDVDFSPEHPTEILVHCCAYIAPACRNLEYLFYTPRWVSFFTSAESFPNLRELHIALDCG</sequence>
<proteinExistence type="predicted"/>
<comment type="caution">
    <text evidence="1">The sequence shown here is derived from an EMBL/GenBank/DDBJ whole genome shotgun (WGS) entry which is preliminary data.</text>
</comment>
<name>A0AAD5S859_9FUNG</name>
<evidence type="ECO:0000313" key="2">
    <source>
        <dbReference type="Proteomes" id="UP001212841"/>
    </source>
</evidence>
<dbReference type="EMBL" id="JADGJD010001056">
    <property type="protein sequence ID" value="KAJ3046962.1"/>
    <property type="molecule type" value="Genomic_DNA"/>
</dbReference>
<reference evidence="1" key="1">
    <citation type="submission" date="2020-05" db="EMBL/GenBank/DDBJ databases">
        <title>Phylogenomic resolution of chytrid fungi.</title>
        <authorList>
            <person name="Stajich J.E."/>
            <person name="Amses K."/>
            <person name="Simmons R."/>
            <person name="Seto K."/>
            <person name="Myers J."/>
            <person name="Bonds A."/>
            <person name="Quandt C.A."/>
            <person name="Barry K."/>
            <person name="Liu P."/>
            <person name="Grigoriev I."/>
            <person name="Longcore J.E."/>
            <person name="James T.Y."/>
        </authorList>
    </citation>
    <scope>NUCLEOTIDE SEQUENCE</scope>
    <source>
        <strain evidence="1">JEL0318</strain>
    </source>
</reference>
<protein>
    <submittedName>
        <fullName evidence="1">Uncharacterized protein</fullName>
    </submittedName>
</protein>
<dbReference type="Proteomes" id="UP001212841">
    <property type="component" value="Unassembled WGS sequence"/>
</dbReference>
<dbReference type="AlphaFoldDB" id="A0AAD5S859"/>
<organism evidence="1 2">
    <name type="scientific">Rhizophlyctis rosea</name>
    <dbReference type="NCBI Taxonomy" id="64517"/>
    <lineage>
        <taxon>Eukaryota</taxon>
        <taxon>Fungi</taxon>
        <taxon>Fungi incertae sedis</taxon>
        <taxon>Chytridiomycota</taxon>
        <taxon>Chytridiomycota incertae sedis</taxon>
        <taxon>Chytridiomycetes</taxon>
        <taxon>Rhizophlyctidales</taxon>
        <taxon>Rhizophlyctidaceae</taxon>
        <taxon>Rhizophlyctis</taxon>
    </lineage>
</organism>
<accession>A0AAD5S859</accession>
<keyword evidence="2" id="KW-1185">Reference proteome</keyword>
<evidence type="ECO:0000313" key="1">
    <source>
        <dbReference type="EMBL" id="KAJ3046962.1"/>
    </source>
</evidence>